<feature type="region of interest" description="Disordered" evidence="2">
    <location>
        <begin position="177"/>
        <end position="221"/>
    </location>
</feature>
<evidence type="ECO:0000259" key="3">
    <source>
        <dbReference type="SMART" id="SM00065"/>
    </source>
</evidence>
<dbReference type="PANTHER" id="PTHR44666">
    <property type="entry name" value="WD REPEAT-CONTAINING PROTEIN 53"/>
    <property type="match status" value="1"/>
</dbReference>
<evidence type="ECO:0000313" key="4">
    <source>
        <dbReference type="EMBL" id="KAF4678201.1"/>
    </source>
</evidence>
<dbReference type="PANTHER" id="PTHR44666:SF1">
    <property type="entry name" value="WD REPEAT-CONTAINING PROTEIN 53"/>
    <property type="match status" value="1"/>
</dbReference>
<dbReference type="InterPro" id="IPR015943">
    <property type="entry name" value="WD40/YVTN_repeat-like_dom_sf"/>
</dbReference>
<protein>
    <recommendedName>
        <fullName evidence="3">GAF domain-containing protein</fullName>
    </recommendedName>
</protein>
<evidence type="ECO:0000256" key="2">
    <source>
        <dbReference type="SAM" id="MobiDB-lite"/>
    </source>
</evidence>
<feature type="compositionally biased region" description="Basic and acidic residues" evidence="2">
    <location>
        <begin position="193"/>
        <end position="207"/>
    </location>
</feature>
<accession>A0A7J6N5J8</accession>
<dbReference type="Gene3D" id="2.130.10.10">
    <property type="entry name" value="YVTN repeat-like/Quinoprotein amine dehydrogenase"/>
    <property type="match status" value="1"/>
</dbReference>
<dbReference type="InterPro" id="IPR029016">
    <property type="entry name" value="GAF-like_dom_sf"/>
</dbReference>
<feature type="region of interest" description="Disordered" evidence="2">
    <location>
        <begin position="1460"/>
        <end position="1488"/>
    </location>
</feature>
<feature type="compositionally biased region" description="Basic residues" evidence="2">
    <location>
        <begin position="590"/>
        <end position="599"/>
    </location>
</feature>
<dbReference type="SUPFAM" id="SSF55781">
    <property type="entry name" value="GAF domain-like"/>
    <property type="match status" value="1"/>
</dbReference>
<keyword evidence="1" id="KW-0175">Coiled coil</keyword>
<dbReference type="InterPro" id="IPR003018">
    <property type="entry name" value="GAF"/>
</dbReference>
<dbReference type="Gene3D" id="3.30.450.40">
    <property type="match status" value="1"/>
</dbReference>
<dbReference type="InterPro" id="IPR042453">
    <property type="entry name" value="WDR53"/>
</dbReference>
<dbReference type="SUPFAM" id="SSF50978">
    <property type="entry name" value="WD40 repeat-like"/>
    <property type="match status" value="1"/>
</dbReference>
<comment type="caution">
    <text evidence="4">The sequence shown here is derived from an EMBL/GenBank/DDBJ whole genome shotgun (WGS) entry which is preliminary data.</text>
</comment>
<dbReference type="SMART" id="SM00065">
    <property type="entry name" value="GAF"/>
    <property type="match status" value="1"/>
</dbReference>
<proteinExistence type="predicted"/>
<dbReference type="Pfam" id="PF01590">
    <property type="entry name" value="GAF"/>
    <property type="match status" value="1"/>
</dbReference>
<feature type="region of interest" description="Disordered" evidence="2">
    <location>
        <begin position="818"/>
        <end position="841"/>
    </location>
</feature>
<feature type="region of interest" description="Disordered" evidence="2">
    <location>
        <begin position="24"/>
        <end position="127"/>
    </location>
</feature>
<evidence type="ECO:0000313" key="5">
    <source>
        <dbReference type="Proteomes" id="UP000591131"/>
    </source>
</evidence>
<dbReference type="InterPro" id="IPR036322">
    <property type="entry name" value="WD40_repeat_dom_sf"/>
</dbReference>
<name>A0A7J6N5J8_PERCH</name>
<feature type="region of interest" description="Disordered" evidence="2">
    <location>
        <begin position="583"/>
        <end position="619"/>
    </location>
</feature>
<feature type="compositionally biased region" description="Basic residues" evidence="2">
    <location>
        <begin position="71"/>
        <end position="85"/>
    </location>
</feature>
<dbReference type="EMBL" id="JAAPAO010000002">
    <property type="protein sequence ID" value="KAF4678201.1"/>
    <property type="molecule type" value="Genomic_DNA"/>
</dbReference>
<keyword evidence="5" id="KW-1185">Reference proteome</keyword>
<feature type="compositionally biased region" description="Acidic residues" evidence="2">
    <location>
        <begin position="1468"/>
        <end position="1486"/>
    </location>
</feature>
<gene>
    <name evidence="4" type="ORF">FOL47_003263</name>
</gene>
<evidence type="ECO:0000256" key="1">
    <source>
        <dbReference type="SAM" id="Coils"/>
    </source>
</evidence>
<feature type="domain" description="GAF" evidence="3">
    <location>
        <begin position="1053"/>
        <end position="1206"/>
    </location>
</feature>
<feature type="compositionally biased region" description="Basic and acidic residues" evidence="2">
    <location>
        <begin position="600"/>
        <end position="613"/>
    </location>
</feature>
<feature type="coiled-coil region" evidence="1">
    <location>
        <begin position="749"/>
        <end position="790"/>
    </location>
</feature>
<organism evidence="4 5">
    <name type="scientific">Perkinsus chesapeaki</name>
    <name type="common">Clam parasite</name>
    <name type="synonym">Perkinsus andrewsi</name>
    <dbReference type="NCBI Taxonomy" id="330153"/>
    <lineage>
        <taxon>Eukaryota</taxon>
        <taxon>Sar</taxon>
        <taxon>Alveolata</taxon>
        <taxon>Perkinsozoa</taxon>
        <taxon>Perkinsea</taxon>
        <taxon>Perkinsida</taxon>
        <taxon>Perkinsidae</taxon>
        <taxon>Perkinsus</taxon>
    </lineage>
</organism>
<reference evidence="4 5" key="1">
    <citation type="submission" date="2020-04" db="EMBL/GenBank/DDBJ databases">
        <title>Perkinsus chesapeaki whole genome sequence.</title>
        <authorList>
            <person name="Bogema D.R."/>
        </authorList>
    </citation>
    <scope>NUCLEOTIDE SEQUENCE [LARGE SCALE GENOMIC DNA]</scope>
    <source>
        <strain evidence="4">ATCC PRA-425</strain>
    </source>
</reference>
<dbReference type="Proteomes" id="UP000591131">
    <property type="component" value="Unassembled WGS sequence"/>
</dbReference>
<sequence>MTAKLPEEVPLRSSARLHGVKLSQAVFDEDSLRSTPRKTREVGKTNKPSATPKRAAPEVTGLESPANKRSSISHKKKPSSRKRAHTATSASTPKPKAKAEAKRVPKRKGVSDPLVEQGSSVIASLPQGETECLANAAGTPEEGKKKSVIGGRVRKTISKNVELTKTHTPKRREVRVVVESRVSRAGRPTPLSSRKDSGEQQDNKQPKCDAALPRGNREETQKRGMAVFERALPMGLMAAGVVSTMLVANFENYRTDFPLLAVSHEGDTSKDCSVTALSGQPGSPDMIWVAREDKSLLGIDVRSNVVQSRITLPAAGELVGNCVASSTSVYVGAESNILNYDIRKGMLAAAYVPQNQTNEVNNFSLSPDGSQLLVPTDEGELVFLDSSTLAECREKLRVNEEEQVCSCVTARVSPSCPTTTTDILVGGFDCTVRRFAVERASYRSRGVVDVAGAVKDESSTLPMAFNPPFVNCIQFDPFHNDAAVAGTGSGALCLMRFRGDSLNFKDFRKSILRIPAHSQAVADLTFLRDHCVTSVGSDGRLTLSSLLGTNPRVLEQVDLGWKPSAIQALGDGARTVVGTRLPAIYDPKSPKKKKKKAAAAKRDKVHEPHEHDQTTASSWTHDVSVDSLAGVSASTWKTDLSSRSRGCYKQRLNDIREACDDITLLNKTGEPKMDNKVAELLEMCVEIVEKQKWRWDQVRGALTLLSRRKDIPEGMRAIESISQELGDCVCAESRIVELAKKLHTTAMDHGSAVQKCNTLERQVKKLESDLTVAKIELANKTKECEVLQRRANADAQRFEHLSRNVGILQHELAVVTAEKEGAGDPNNQPRDGPRTSRGTRIADDKGLHAKRARYLANQLATSIQQMTVLERQKKWWMAKSAVLEAEVVSLIAYHEKLLAANSDEEARSKLTQVVWKIMNESPLAAGYGFVNTVSHLKSILGDAVGHKIDKLPVITPYKQRGTTLIAPFKSNGVPIPKAFMNLSPQQIDFLTMVTSTRGRCTLPYLCDADFVATERGRLDCINALGTEFWAQQKYSAAISRAFGRLKSLFEVHAIDHLINTLINISCEALDCDRGSIWVVDATQGIMWTYVQNAEETDYDRLEVELPKRGTDPYAEGIGLVASAYLLRDSVSIYDAYEDKRFNSSFDRITNYRTRSVLCVPIVNDGKVTCIVQAVNKRRDPIFDHDDEIILRNIAVLGLEMLLVFEKTAVSGWSMKRELSSLREVHLSSVGRSRVFVTVRHGDDAALHKSKCAYGDAEFVAGGVQHHHEDASFGRRSSQIDSKQLDRQLRPCAKGMTGVVGHTVRSRCPQTFTLPSMTDDGTPKKGQPDKLAAIYDPSVDLSPPDSSESYIHRRDSSKEETYVLHSYPLFDKRTTTGVLQFICVEGKRKTFDNDELFDPRNVGHTKVLKQLCNYVVVFLREWYPMADRRAIHDLWVKSAKTLRTMQTFMSGISRLNTVKNLSSSASTPDGDDGDEQSAGEVNDDGSEVDVTVTGGGQLWGLTEEERQADWSTAEPGWEVRNISTIYQTSLELGLLATKDAP</sequence>
<dbReference type="OrthoDB" id="445492at2759"/>